<dbReference type="EMBL" id="CP096205">
    <property type="protein sequence ID" value="UPQ78286.1"/>
    <property type="molecule type" value="Genomic_DNA"/>
</dbReference>
<dbReference type="InterPro" id="IPR058515">
    <property type="entry name" value="DUF8202"/>
</dbReference>
<dbReference type="InterPro" id="IPR026444">
    <property type="entry name" value="Secre_tail"/>
</dbReference>
<organism evidence="4 5">
    <name type="scientific">Flavobacterium azooxidireducens</name>
    <dbReference type="NCBI Taxonomy" id="1871076"/>
    <lineage>
        <taxon>Bacteria</taxon>
        <taxon>Pseudomonadati</taxon>
        <taxon>Bacteroidota</taxon>
        <taxon>Flavobacteriia</taxon>
        <taxon>Flavobacteriales</taxon>
        <taxon>Flavobacteriaceae</taxon>
        <taxon>Flavobacterium</taxon>
    </lineage>
</organism>
<accession>A0ABY4KBX2</accession>
<evidence type="ECO:0000259" key="2">
    <source>
        <dbReference type="Pfam" id="PF18962"/>
    </source>
</evidence>
<dbReference type="RefSeq" id="WP_248433213.1">
    <property type="nucleotide sequence ID" value="NZ_CP096205.1"/>
</dbReference>
<dbReference type="Pfam" id="PF26628">
    <property type="entry name" value="DUF8202"/>
    <property type="match status" value="1"/>
</dbReference>
<keyword evidence="5" id="KW-1185">Reference proteome</keyword>
<name>A0ABY4KBX2_9FLAO</name>
<gene>
    <name evidence="4" type="ORF">M0M57_11720</name>
</gene>
<feature type="domain" description="DUF8202" evidence="3">
    <location>
        <begin position="166"/>
        <end position="340"/>
    </location>
</feature>
<protein>
    <submittedName>
        <fullName evidence="4">T9SS type A sorting domain-containing protein</fullName>
    </submittedName>
</protein>
<sequence length="595" mass="68049">MRVSFQLIVALPFLLLFSIECVAQDFFQKFGAITHYKGSDTLNRYNFNPMLNFSDIEKLEQAHKGKFQKSGSLFFAFESLQEEEVQVLAMKDSKNSITITSKHVLFSDGLENKVEPFYGSILSYQFSRDSYGRKNNGLTISKGFIGEQGKLLEYIFLPDVVTDLDQAKIESYLSLKFGISLYKTSYLSTSNDTIWNYKKNEDFASRVTGIGRDDQIGLYQRKSVNSEMKAISIGVDSLHSISNHNYLIWSDNDGSTTIQESTLLKRKWRVHYFGEKDDFENLQMEVDPIFLFEKYDNRLESTDNVLWLVLSKTTDFKSEKKYVKSVKKNGKLIFEKINFSEHAYFSFLIAPEFFVQKDLVLSICEQTNQLKVTPIGGVAPYLLKLTSEQFNDEFQFTEPDYIQSNLTAGNYFLEITDAFQNHYSTSFTIIDNTGLTIDLKEKWVLSDENEIIIFPNISNPNQILNYEWISNKEMVSSSSTLKTGQTGAYQLRLKLANGCVETRDFEIVSEDVLTNQISIYPNSTASGQLFYVDFDLSEPKDITVFIHDMAGKMILNEQLTAIQDSQFKTSLTVSGTYLLTVSTDKTTVAKRIIVK</sequence>
<dbReference type="Proteomes" id="UP000830583">
    <property type="component" value="Chromosome"/>
</dbReference>
<evidence type="ECO:0000259" key="3">
    <source>
        <dbReference type="Pfam" id="PF26628"/>
    </source>
</evidence>
<evidence type="ECO:0000256" key="1">
    <source>
        <dbReference type="ARBA" id="ARBA00022729"/>
    </source>
</evidence>
<evidence type="ECO:0000313" key="4">
    <source>
        <dbReference type="EMBL" id="UPQ78286.1"/>
    </source>
</evidence>
<proteinExistence type="predicted"/>
<evidence type="ECO:0000313" key="5">
    <source>
        <dbReference type="Proteomes" id="UP000830583"/>
    </source>
</evidence>
<feature type="domain" description="Secretion system C-terminal sorting" evidence="2">
    <location>
        <begin position="519"/>
        <end position="594"/>
    </location>
</feature>
<dbReference type="NCBIfam" id="TIGR04183">
    <property type="entry name" value="Por_Secre_tail"/>
    <property type="match status" value="1"/>
</dbReference>
<reference evidence="4" key="1">
    <citation type="submission" date="2022-04" db="EMBL/GenBank/DDBJ databases">
        <title>Consumption of N2O by Flavobacterium azooxidireducens sp. nov. isolated from Decomposing Leaf Litter of Phragmites australis (Cav.).</title>
        <authorList>
            <person name="Behrendt U."/>
            <person name="Spanner T."/>
            <person name="Augustin J."/>
            <person name="Horn M.A."/>
            <person name="Kolb S."/>
            <person name="Ulrich A."/>
        </authorList>
    </citation>
    <scope>NUCLEOTIDE SEQUENCE</scope>
    <source>
        <strain evidence="4">IGB 4-14</strain>
    </source>
</reference>
<dbReference type="Pfam" id="PF18962">
    <property type="entry name" value="Por_Secre_tail"/>
    <property type="match status" value="1"/>
</dbReference>
<keyword evidence="1" id="KW-0732">Signal</keyword>